<proteinExistence type="predicted"/>
<gene>
    <name evidence="1" type="ORF">PPG34_03980</name>
</gene>
<keyword evidence="2" id="KW-1185">Reference proteome</keyword>
<dbReference type="PROSITE" id="PS51257">
    <property type="entry name" value="PROKAR_LIPOPROTEIN"/>
    <property type="match status" value="1"/>
</dbReference>
<sequence>MKHLLHSVLIPFILMSCLIPQVLLAKETAKDLASESMEECQRGRSADARHIRLAHFERAQELAERAVALNDQLPDAHYSLFCTLGEQLRIDGENLMSAFGFPKMMAELNRTLELNPNHLSAISSKATFLVRLPSLFGGDVKKGKELLRRVIREDPKCINARLTLAQVLADDGEYAEAIALATTALKFSEESGQQDFIKDSKRMLARLQSKHLVSR</sequence>
<organism evidence="1 2">
    <name type="scientific">Candidatus Nitronereus thalassa</name>
    <dbReference type="NCBI Taxonomy" id="3020898"/>
    <lineage>
        <taxon>Bacteria</taxon>
        <taxon>Pseudomonadati</taxon>
        <taxon>Nitrospirota</taxon>
        <taxon>Nitrospiria</taxon>
        <taxon>Nitrospirales</taxon>
        <taxon>Nitrospiraceae</taxon>
        <taxon>Candidatus Nitronereus</taxon>
    </lineage>
</organism>
<protein>
    <recommendedName>
        <fullName evidence="3">Tetratricopeptide repeat protein</fullName>
    </recommendedName>
</protein>
<name>A0ABU3K512_9BACT</name>
<dbReference type="SUPFAM" id="SSF48452">
    <property type="entry name" value="TPR-like"/>
    <property type="match status" value="1"/>
</dbReference>
<dbReference type="Pfam" id="PF14559">
    <property type="entry name" value="TPR_19"/>
    <property type="match status" value="1"/>
</dbReference>
<dbReference type="InterPro" id="IPR011990">
    <property type="entry name" value="TPR-like_helical_dom_sf"/>
</dbReference>
<evidence type="ECO:0008006" key="3">
    <source>
        <dbReference type="Google" id="ProtNLM"/>
    </source>
</evidence>
<dbReference type="EMBL" id="JAQOUE010000001">
    <property type="protein sequence ID" value="MDT7041494.1"/>
    <property type="molecule type" value="Genomic_DNA"/>
</dbReference>
<evidence type="ECO:0000313" key="2">
    <source>
        <dbReference type="Proteomes" id="UP001250932"/>
    </source>
</evidence>
<reference evidence="1 2" key="1">
    <citation type="journal article" date="2023" name="ISME J.">
        <title>Cultivation and genomic characterization of novel and ubiquitous marine nitrite-oxidizing bacteria from the Nitrospirales.</title>
        <authorList>
            <person name="Mueller A.J."/>
            <person name="Daebeler A."/>
            <person name="Herbold C.W."/>
            <person name="Kirkegaard R.H."/>
            <person name="Daims H."/>
        </authorList>
    </citation>
    <scope>NUCLEOTIDE SEQUENCE [LARGE SCALE GENOMIC DNA]</scope>
    <source>
        <strain evidence="1 2">EB</strain>
    </source>
</reference>
<comment type="caution">
    <text evidence="1">The sequence shown here is derived from an EMBL/GenBank/DDBJ whole genome shotgun (WGS) entry which is preliminary data.</text>
</comment>
<dbReference type="Gene3D" id="1.25.40.10">
    <property type="entry name" value="Tetratricopeptide repeat domain"/>
    <property type="match status" value="1"/>
</dbReference>
<evidence type="ECO:0000313" key="1">
    <source>
        <dbReference type="EMBL" id="MDT7041494.1"/>
    </source>
</evidence>
<dbReference type="RefSeq" id="WP_313831846.1">
    <property type="nucleotide sequence ID" value="NZ_JAQOUE010000001.1"/>
</dbReference>
<dbReference type="Proteomes" id="UP001250932">
    <property type="component" value="Unassembled WGS sequence"/>
</dbReference>
<accession>A0ABU3K512</accession>